<gene>
    <name evidence="1" type="ORF">CMUS01_09002</name>
</gene>
<evidence type="ECO:0000313" key="2">
    <source>
        <dbReference type="Proteomes" id="UP000639643"/>
    </source>
</evidence>
<proteinExistence type="predicted"/>
<organism evidence="1 2">
    <name type="scientific">Colletotrichum musicola</name>
    <dbReference type="NCBI Taxonomy" id="2175873"/>
    <lineage>
        <taxon>Eukaryota</taxon>
        <taxon>Fungi</taxon>
        <taxon>Dikarya</taxon>
        <taxon>Ascomycota</taxon>
        <taxon>Pezizomycotina</taxon>
        <taxon>Sordariomycetes</taxon>
        <taxon>Hypocreomycetidae</taxon>
        <taxon>Glomerellales</taxon>
        <taxon>Glomerellaceae</taxon>
        <taxon>Colletotrichum</taxon>
        <taxon>Colletotrichum orchidearum species complex</taxon>
    </lineage>
</organism>
<comment type="caution">
    <text evidence="1">The sequence shown here is derived from an EMBL/GenBank/DDBJ whole genome shotgun (WGS) entry which is preliminary data.</text>
</comment>
<protein>
    <submittedName>
        <fullName evidence="1">Uncharacterized protein</fullName>
    </submittedName>
</protein>
<evidence type="ECO:0000313" key="1">
    <source>
        <dbReference type="EMBL" id="KAF6827450.1"/>
    </source>
</evidence>
<reference evidence="1" key="1">
    <citation type="journal article" date="2020" name="Phytopathology">
        <title>Genome Sequence Resources of Colletotrichum truncatum, C. plurivorum, C. musicola, and C. sojae: Four Species Pathogenic to Soybean (Glycine max).</title>
        <authorList>
            <person name="Rogerio F."/>
            <person name="Boufleur T.R."/>
            <person name="Ciampi-Guillardi M."/>
            <person name="Sukno S.A."/>
            <person name="Thon M.R."/>
            <person name="Massola Junior N.S."/>
            <person name="Baroncelli R."/>
        </authorList>
    </citation>
    <scope>NUCLEOTIDE SEQUENCE</scope>
    <source>
        <strain evidence="1">LFN0074</strain>
    </source>
</reference>
<dbReference type="AlphaFoldDB" id="A0A8H6NCE7"/>
<name>A0A8H6NCE7_9PEZI</name>
<accession>A0A8H6NCE7</accession>
<keyword evidence="2" id="KW-1185">Reference proteome</keyword>
<dbReference type="Proteomes" id="UP000639643">
    <property type="component" value="Unassembled WGS sequence"/>
</dbReference>
<dbReference type="EMBL" id="WIGM01000368">
    <property type="protein sequence ID" value="KAF6827450.1"/>
    <property type="molecule type" value="Genomic_DNA"/>
</dbReference>
<sequence>MGHGTASRHRAGTLLWHSGTCSTAGFVTPCPVMPLRALDGTRETGHINSVLDDDNSFHATAANSPSGKVVRVLRSSGIRTWQTEVAEVDAVDTVLQSGGLVLATPGCGALDCTVTRACRAGSVWRRRGLMCCREWRSSKGGCCIEAQ</sequence>